<dbReference type="Pfam" id="PF00561">
    <property type="entry name" value="Abhydrolase_1"/>
    <property type="match status" value="1"/>
</dbReference>
<name>M0D550_9EURY</name>
<protein>
    <submittedName>
        <fullName evidence="2">Alpha/beta hydrolase fold protein</fullName>
    </submittedName>
</protein>
<gene>
    <name evidence="2" type="ORF">C475_03744</name>
</gene>
<evidence type="ECO:0000259" key="1">
    <source>
        <dbReference type="Pfam" id="PF00561"/>
    </source>
</evidence>
<evidence type="ECO:0000313" key="3">
    <source>
        <dbReference type="Proteomes" id="UP000011626"/>
    </source>
</evidence>
<keyword evidence="2" id="KW-0378">Hydrolase</keyword>
<dbReference type="SUPFAM" id="SSF53474">
    <property type="entry name" value="alpha/beta-Hydrolases"/>
    <property type="match status" value="1"/>
</dbReference>
<reference evidence="2 3" key="1">
    <citation type="journal article" date="2014" name="PLoS Genet.">
        <title>Phylogenetically driven sequencing of extremely halophilic archaea reveals strategies for static and dynamic osmo-response.</title>
        <authorList>
            <person name="Becker E.A."/>
            <person name="Seitzer P.M."/>
            <person name="Tritt A."/>
            <person name="Larsen D."/>
            <person name="Krusor M."/>
            <person name="Yao A.I."/>
            <person name="Wu D."/>
            <person name="Madern D."/>
            <person name="Eisen J.A."/>
            <person name="Darling A.E."/>
            <person name="Facciotti M.T."/>
        </authorList>
    </citation>
    <scope>NUCLEOTIDE SEQUENCE [LARGE SCALE GENOMIC DNA]</scope>
    <source>
        <strain evidence="2 3">2-9-1</strain>
    </source>
</reference>
<feature type="domain" description="AB hydrolase-1" evidence="1">
    <location>
        <begin position="32"/>
        <end position="134"/>
    </location>
</feature>
<dbReference type="Proteomes" id="UP000011626">
    <property type="component" value="Unassembled WGS sequence"/>
</dbReference>
<dbReference type="eggNOG" id="arCOG07416">
    <property type="taxonomic scope" value="Archaea"/>
</dbReference>
<accession>M0D550</accession>
<sequence>METHPPADWTSGYVDVADGVRLHYDRSGGSGPPLLVAHGVFDDGRCRLPLARDLADDYDVICYDARGHGHSDAPESGYDADTRAADLIGLLEGLGVEDPTYFGHSMGGDTVLAAAALDPGRPRAVVAVDPACLLGHNAENRGDERMDDAEIEGVRDRILWWQDHSKAQLLEADDELAGHVAAGDEELASLLADARLRVSPNITEVFSSGWVDPEETFPGIEAPTLVFRADVDEEARERDREAVDSIPDGRLRHVDDAGHCVFRDRREFATAELRSFLAEV</sequence>
<dbReference type="Gene3D" id="3.40.50.1820">
    <property type="entry name" value="alpha/beta hydrolase"/>
    <property type="match status" value="1"/>
</dbReference>
<dbReference type="STRING" id="797114.C475_03744"/>
<dbReference type="InterPro" id="IPR050266">
    <property type="entry name" value="AB_hydrolase_sf"/>
</dbReference>
<comment type="caution">
    <text evidence="2">The sequence shown here is derived from an EMBL/GenBank/DDBJ whole genome shotgun (WGS) entry which is preliminary data.</text>
</comment>
<dbReference type="AlphaFoldDB" id="M0D550"/>
<dbReference type="InterPro" id="IPR029058">
    <property type="entry name" value="AB_hydrolase_fold"/>
</dbReference>
<dbReference type="InterPro" id="IPR000073">
    <property type="entry name" value="AB_hydrolase_1"/>
</dbReference>
<dbReference type="EMBL" id="AOIU01000008">
    <property type="protein sequence ID" value="ELZ29299.1"/>
    <property type="molecule type" value="Genomic_DNA"/>
</dbReference>
<organism evidence="2 3">
    <name type="scientific">Halosimplex carlsbadense 2-9-1</name>
    <dbReference type="NCBI Taxonomy" id="797114"/>
    <lineage>
        <taxon>Archaea</taxon>
        <taxon>Methanobacteriati</taxon>
        <taxon>Methanobacteriota</taxon>
        <taxon>Stenosarchaea group</taxon>
        <taxon>Halobacteria</taxon>
        <taxon>Halobacteriales</taxon>
        <taxon>Haloarculaceae</taxon>
        <taxon>Halosimplex</taxon>
    </lineage>
</organism>
<dbReference type="GO" id="GO:0016787">
    <property type="term" value="F:hydrolase activity"/>
    <property type="evidence" value="ECO:0007669"/>
    <property type="project" value="UniProtKB-KW"/>
</dbReference>
<proteinExistence type="predicted"/>
<dbReference type="PANTHER" id="PTHR43798">
    <property type="entry name" value="MONOACYLGLYCEROL LIPASE"/>
    <property type="match status" value="1"/>
</dbReference>
<keyword evidence="3" id="KW-1185">Reference proteome</keyword>
<evidence type="ECO:0000313" key="2">
    <source>
        <dbReference type="EMBL" id="ELZ29299.1"/>
    </source>
</evidence>